<protein>
    <recommendedName>
        <fullName evidence="2">Molybdopterin biosynthesis protein CNX1</fullName>
    </recommendedName>
    <alternativeName>
        <fullName evidence="2">Molybdenum cofactor biosynthesis enzyme CNX1</fullName>
    </alternativeName>
    <domain>
        <recommendedName>
            <fullName evidence="2">Molybdopterin molybdenumtransferase</fullName>
            <shortName evidence="2">MPT Mo-transferase</shortName>
            <ecNumber evidence="2">2.10.1.1</ecNumber>
        </recommendedName>
        <alternativeName>
            <fullName evidence="2">Domain E</fullName>
        </alternativeName>
    </domain>
    <domain>
        <recommendedName>
            <fullName evidence="2">Molybdopterin adenylyltransferase</fullName>
            <shortName evidence="2">MPT adenylyltransferase</shortName>
            <ecNumber evidence="2">2.7.7.75</ecNumber>
        </recommendedName>
        <alternativeName>
            <fullName evidence="2">Domain G</fullName>
        </alternativeName>
    </domain>
</protein>
<dbReference type="EMBL" id="JBBWWR010000010">
    <property type="protein sequence ID" value="KAK8960835.1"/>
    <property type="molecule type" value="Genomic_DNA"/>
</dbReference>
<dbReference type="InterPro" id="IPR005110">
    <property type="entry name" value="MoeA_linker/N"/>
</dbReference>
<dbReference type="InterPro" id="IPR001453">
    <property type="entry name" value="MoaB/Mog_dom"/>
</dbReference>
<comment type="similarity">
    <text evidence="1">In the C-terminal section; belongs to the MoeA family.</text>
</comment>
<dbReference type="CDD" id="cd00887">
    <property type="entry name" value="MoeA"/>
    <property type="match status" value="1"/>
</dbReference>
<reference evidence="5 6" key="1">
    <citation type="journal article" date="2022" name="Nat. Plants">
        <title>Genomes of leafy and leafless Platanthera orchids illuminate the evolution of mycoheterotrophy.</title>
        <authorList>
            <person name="Li M.H."/>
            <person name="Liu K.W."/>
            <person name="Li Z."/>
            <person name="Lu H.C."/>
            <person name="Ye Q.L."/>
            <person name="Zhang D."/>
            <person name="Wang J.Y."/>
            <person name="Li Y.F."/>
            <person name="Zhong Z.M."/>
            <person name="Liu X."/>
            <person name="Yu X."/>
            <person name="Liu D.K."/>
            <person name="Tu X.D."/>
            <person name="Liu B."/>
            <person name="Hao Y."/>
            <person name="Liao X.Y."/>
            <person name="Jiang Y.T."/>
            <person name="Sun W.H."/>
            <person name="Chen J."/>
            <person name="Chen Y.Q."/>
            <person name="Ai Y."/>
            <person name="Zhai J.W."/>
            <person name="Wu S.S."/>
            <person name="Zhou Z."/>
            <person name="Hsiao Y.Y."/>
            <person name="Wu W.L."/>
            <person name="Chen Y.Y."/>
            <person name="Lin Y.F."/>
            <person name="Hsu J.L."/>
            <person name="Li C.Y."/>
            <person name="Wang Z.W."/>
            <person name="Zhao X."/>
            <person name="Zhong W.Y."/>
            <person name="Ma X.K."/>
            <person name="Ma L."/>
            <person name="Huang J."/>
            <person name="Chen G.Z."/>
            <person name="Huang M.Z."/>
            <person name="Huang L."/>
            <person name="Peng D.H."/>
            <person name="Luo Y.B."/>
            <person name="Zou S.Q."/>
            <person name="Chen S.P."/>
            <person name="Lan S."/>
            <person name="Tsai W.C."/>
            <person name="Van de Peer Y."/>
            <person name="Liu Z.J."/>
        </authorList>
    </citation>
    <scope>NUCLEOTIDE SEQUENCE [LARGE SCALE GENOMIC DNA]</scope>
    <source>
        <strain evidence="5">Lor288</strain>
    </source>
</reference>
<dbReference type="Gene3D" id="3.90.105.10">
    <property type="entry name" value="Molybdopterin biosynthesis moea protein, domain 2"/>
    <property type="match status" value="1"/>
</dbReference>
<dbReference type="EC" id="2.10.1.1" evidence="2"/>
<evidence type="ECO:0000256" key="1">
    <source>
        <dbReference type="ARBA" id="ARBA00008339"/>
    </source>
</evidence>
<feature type="region of interest" description="Disordered" evidence="3">
    <location>
        <begin position="259"/>
        <end position="278"/>
    </location>
</feature>
<evidence type="ECO:0000256" key="3">
    <source>
        <dbReference type="SAM" id="MobiDB-lite"/>
    </source>
</evidence>
<dbReference type="EC" id="2.7.7.75" evidence="2"/>
<evidence type="ECO:0000259" key="4">
    <source>
        <dbReference type="SMART" id="SM00852"/>
    </source>
</evidence>
<dbReference type="Pfam" id="PF00994">
    <property type="entry name" value="MoCF_biosynth"/>
    <property type="match status" value="1"/>
</dbReference>
<dbReference type="SUPFAM" id="SSF53218">
    <property type="entry name" value="Molybdenum cofactor biosynthesis proteins"/>
    <property type="match status" value="1"/>
</dbReference>
<dbReference type="SUPFAM" id="SSF63882">
    <property type="entry name" value="MoeA N-terminal region -like"/>
    <property type="match status" value="1"/>
</dbReference>
<feature type="compositionally biased region" description="Low complexity" evidence="3">
    <location>
        <begin position="263"/>
        <end position="278"/>
    </location>
</feature>
<evidence type="ECO:0000313" key="5">
    <source>
        <dbReference type="EMBL" id="KAK8960835.1"/>
    </source>
</evidence>
<comment type="pathway">
    <text evidence="2">Cofactor biosynthesis; molybdopterin biosynthesis.</text>
</comment>
<name>A0ABR2M9L2_9ASPA</name>
<dbReference type="SMART" id="SM00852">
    <property type="entry name" value="MoCF_biosynth"/>
    <property type="match status" value="1"/>
</dbReference>
<comment type="catalytic activity">
    <reaction evidence="2">
        <text>molybdopterin + ATP + H(+) = adenylyl-molybdopterin + diphosphate</text>
        <dbReference type="Rhea" id="RHEA:31331"/>
        <dbReference type="ChEBI" id="CHEBI:15378"/>
        <dbReference type="ChEBI" id="CHEBI:30616"/>
        <dbReference type="ChEBI" id="CHEBI:33019"/>
        <dbReference type="ChEBI" id="CHEBI:58698"/>
        <dbReference type="ChEBI" id="CHEBI:62727"/>
    </reaction>
</comment>
<gene>
    <name evidence="5" type="primary">CNX1</name>
    <name evidence="5" type="ORF">KSP40_PGU003651</name>
</gene>
<dbReference type="PANTHER" id="PTHR10192:SF5">
    <property type="entry name" value="GEPHYRIN"/>
    <property type="match status" value="1"/>
</dbReference>
<dbReference type="InterPro" id="IPR036425">
    <property type="entry name" value="MoaB/Mog-like_dom_sf"/>
</dbReference>
<sequence>MAQDGYAVVSSDGPGEYPIITESRAGNDGADVEVTPGTVAYVTTGGPVPHGADSVVQIEDSEPVNDITNVRKRVKILVEVPRGHDIREVGSDIQKGAVVLRSGELIGIAEIGLLATVGVTTVKVYPTPKVAVLSTGDELVVPSTKSLGRGQIRDSNRPMLLTAALQYQCKVVDLGIACDSEESINKIVDAAIESKVDVLLTSGGVSMGDRDLVKPILKTKGTILFQKDRHQHLPATLALGVSTYPGVPPGVHPMGLIRPADRTTQPIPGPTTGNPIGC</sequence>
<comment type="catalytic activity">
    <reaction evidence="2">
        <text>adenylyl-molybdopterin + molybdate = Mo-molybdopterin + AMP + H(+)</text>
        <dbReference type="Rhea" id="RHEA:35047"/>
        <dbReference type="ChEBI" id="CHEBI:15378"/>
        <dbReference type="ChEBI" id="CHEBI:36264"/>
        <dbReference type="ChEBI" id="CHEBI:62727"/>
        <dbReference type="ChEBI" id="CHEBI:71302"/>
        <dbReference type="ChEBI" id="CHEBI:456215"/>
    </reaction>
</comment>
<dbReference type="Proteomes" id="UP001412067">
    <property type="component" value="Unassembled WGS sequence"/>
</dbReference>
<comment type="caution">
    <text evidence="5">The sequence shown here is derived from an EMBL/GenBank/DDBJ whole genome shotgun (WGS) entry which is preliminary data.</text>
</comment>
<dbReference type="Pfam" id="PF03453">
    <property type="entry name" value="MoeA_N"/>
    <property type="match status" value="1"/>
</dbReference>
<keyword evidence="6" id="KW-1185">Reference proteome</keyword>
<evidence type="ECO:0000256" key="2">
    <source>
        <dbReference type="RuleBase" id="RU365090"/>
    </source>
</evidence>
<feature type="domain" description="MoaB/Mog" evidence="4">
    <location>
        <begin position="131"/>
        <end position="263"/>
    </location>
</feature>
<proteinExistence type="inferred from homology"/>
<dbReference type="Gene3D" id="3.40.980.10">
    <property type="entry name" value="MoaB/Mog-like domain"/>
    <property type="match status" value="1"/>
</dbReference>
<comment type="similarity">
    <text evidence="2">Belongs to the MoeA family.</text>
</comment>
<dbReference type="InterPro" id="IPR036135">
    <property type="entry name" value="MoeA_linker/N_sf"/>
</dbReference>
<accession>A0ABR2M9L2</accession>
<keyword evidence="2" id="KW-0808">Transferase</keyword>
<comment type="cofactor">
    <cofactor evidence="2">
        <name>Mg(2+)</name>
        <dbReference type="ChEBI" id="CHEBI:18420"/>
    </cofactor>
</comment>
<keyword evidence="2" id="KW-0501">Molybdenum cofactor biosynthesis</keyword>
<keyword evidence="2" id="KW-0460">Magnesium</keyword>
<evidence type="ECO:0000313" key="6">
    <source>
        <dbReference type="Proteomes" id="UP001412067"/>
    </source>
</evidence>
<keyword evidence="2" id="KW-0500">Molybdenum</keyword>
<dbReference type="Gene3D" id="2.170.190.11">
    <property type="entry name" value="Molybdopterin biosynthesis moea protein, domain 3"/>
    <property type="match status" value="1"/>
</dbReference>
<organism evidence="5 6">
    <name type="scientific">Platanthera guangdongensis</name>
    <dbReference type="NCBI Taxonomy" id="2320717"/>
    <lineage>
        <taxon>Eukaryota</taxon>
        <taxon>Viridiplantae</taxon>
        <taxon>Streptophyta</taxon>
        <taxon>Embryophyta</taxon>
        <taxon>Tracheophyta</taxon>
        <taxon>Spermatophyta</taxon>
        <taxon>Magnoliopsida</taxon>
        <taxon>Liliopsida</taxon>
        <taxon>Asparagales</taxon>
        <taxon>Orchidaceae</taxon>
        <taxon>Orchidoideae</taxon>
        <taxon>Orchideae</taxon>
        <taxon>Orchidinae</taxon>
        <taxon>Platanthera</taxon>
    </lineage>
</organism>
<dbReference type="InterPro" id="IPR038987">
    <property type="entry name" value="MoeA-like"/>
</dbReference>
<dbReference type="PANTHER" id="PTHR10192">
    <property type="entry name" value="MOLYBDOPTERIN BIOSYNTHESIS PROTEIN"/>
    <property type="match status" value="1"/>
</dbReference>
<keyword evidence="2" id="KW-0479">Metal-binding</keyword>
<comment type="function">
    <text evidence="2">Catalyzes two steps in the biosynthesis of the molybdenum cofactor. In the first step, molybdopterin is adenylated. Subsequently, molybdate is inserted into adenylated molybdopterin and AMP is released.</text>
</comment>